<dbReference type="Proteomes" id="UP000011058">
    <property type="component" value="Chromosome"/>
</dbReference>
<name>I0KBW5_9BACT</name>
<dbReference type="EMBL" id="HE796683">
    <property type="protein sequence ID" value="CCH01618.1"/>
    <property type="molecule type" value="Genomic_DNA"/>
</dbReference>
<dbReference type="KEGG" id="fae:FAES_3611"/>
<evidence type="ECO:0000313" key="2">
    <source>
        <dbReference type="Proteomes" id="UP000011058"/>
    </source>
</evidence>
<organism evidence="1 2">
    <name type="scientific">Fibrella aestuarina BUZ 2</name>
    <dbReference type="NCBI Taxonomy" id="1166018"/>
    <lineage>
        <taxon>Bacteria</taxon>
        <taxon>Pseudomonadati</taxon>
        <taxon>Bacteroidota</taxon>
        <taxon>Cytophagia</taxon>
        <taxon>Cytophagales</taxon>
        <taxon>Spirosomataceae</taxon>
        <taxon>Fibrella</taxon>
    </lineage>
</organism>
<protein>
    <submittedName>
        <fullName evidence="1">Uncharacterized protein</fullName>
    </submittedName>
</protein>
<dbReference type="OrthoDB" id="662693at2"/>
<reference evidence="1 2" key="1">
    <citation type="journal article" date="2012" name="J. Bacteriol.">
        <title>Genome Sequence of Fibrella aestuarina BUZ 2T, a Filamentous Marine Bacterium.</title>
        <authorList>
            <person name="Filippini M."/>
            <person name="Qi W."/>
            <person name="Blom J."/>
            <person name="Goesmann A."/>
            <person name="Smits T.H."/>
            <person name="Bagheri H.C."/>
        </authorList>
    </citation>
    <scope>NUCLEOTIDE SEQUENCE [LARGE SCALE GENOMIC DNA]</scope>
    <source>
        <strain evidence="2">BUZ 2T</strain>
    </source>
</reference>
<dbReference type="HOGENOM" id="CLU_068863_0_0_10"/>
<sequence length="346" mass="39525">MTRLLALLFVVLLPAELLAQKVKPLFTDDAPLSLTLTARMVAINRDRVKPKADSLATKHPARLTYNSPTEVQTMPVTISVRGNFRRDGANCKFPPLYLNVPKKATKNTLFAGQNKLKLVTHCQLDEYVVREYLVYRMYNLLTNLSFRARLAQVTYVDSAQKRAPETHWGILLEDADDLAKRNHARTTKIKTKAQFADTMAMATVSVFEYMIGNTDWSVPFQHNIRTLIDSTKPRPLVAPYDFDHAGIVNARYARPAEQLNIESVRDRVYRGPAFTLPALNRVLDRFVALKPQFYALFQNNPNLDPAYIRDTLRYLDEFYETITNPKYVQRVFAPNESASVQIKGLK</sequence>
<evidence type="ECO:0000313" key="1">
    <source>
        <dbReference type="EMBL" id="CCH01618.1"/>
    </source>
</evidence>
<accession>I0KBW5</accession>
<dbReference type="AlphaFoldDB" id="I0KBW5"/>
<dbReference type="eggNOG" id="ENOG502ZAJ9">
    <property type="taxonomic scope" value="Bacteria"/>
</dbReference>
<dbReference type="STRING" id="1166018.FAES_3611"/>
<gene>
    <name evidence="1" type="ORF">FAES_3611</name>
</gene>
<dbReference type="RefSeq" id="WP_015332717.1">
    <property type="nucleotide sequence ID" value="NC_020054.1"/>
</dbReference>
<keyword evidence="2" id="KW-1185">Reference proteome</keyword>
<proteinExistence type="predicted"/>
<dbReference type="PATRIC" id="fig|1166018.3.peg.5392"/>